<feature type="domain" description="Fibronectin type III-like" evidence="5">
    <location>
        <begin position="48"/>
        <end position="118"/>
    </location>
</feature>
<dbReference type="Gene3D" id="2.60.40.10">
    <property type="entry name" value="Immunoglobulins"/>
    <property type="match status" value="1"/>
</dbReference>
<evidence type="ECO:0000259" key="5">
    <source>
        <dbReference type="SMART" id="SM01217"/>
    </source>
</evidence>
<dbReference type="InterPro" id="IPR013783">
    <property type="entry name" value="Ig-like_fold"/>
</dbReference>
<dbReference type="GO" id="GO:0008422">
    <property type="term" value="F:beta-glucosidase activity"/>
    <property type="evidence" value="ECO:0007669"/>
    <property type="project" value="UniProtKB-ARBA"/>
</dbReference>
<dbReference type="FunFam" id="2.60.40.10:FF:000495">
    <property type="entry name" value="Periplasmic beta-glucosidase"/>
    <property type="match status" value="1"/>
</dbReference>
<dbReference type="PANTHER" id="PTHR42715">
    <property type="entry name" value="BETA-GLUCOSIDASE"/>
    <property type="match status" value="1"/>
</dbReference>
<dbReference type="STRING" id="988821.SAMN05421867_10954"/>
<dbReference type="GO" id="GO:0005975">
    <property type="term" value="P:carbohydrate metabolic process"/>
    <property type="evidence" value="ECO:0007669"/>
    <property type="project" value="UniProtKB-ARBA"/>
</dbReference>
<evidence type="ECO:0000313" key="7">
    <source>
        <dbReference type="Proteomes" id="UP000199012"/>
    </source>
</evidence>
<dbReference type="InterPro" id="IPR050288">
    <property type="entry name" value="Cellulose_deg_GH3"/>
</dbReference>
<dbReference type="PANTHER" id="PTHR42715:SF10">
    <property type="entry name" value="BETA-GLUCOSIDASE"/>
    <property type="match status" value="1"/>
</dbReference>
<evidence type="ECO:0000256" key="4">
    <source>
        <dbReference type="ARBA" id="ARBA00074219"/>
    </source>
</evidence>
<accession>A0A1I0Z202</accession>
<name>A0A1I0Z202_9CELL</name>
<dbReference type="InterPro" id="IPR026891">
    <property type="entry name" value="Fn3-like"/>
</dbReference>
<keyword evidence="7" id="KW-1185">Reference proteome</keyword>
<dbReference type="EMBL" id="FOKA01000009">
    <property type="protein sequence ID" value="SFB18458.1"/>
    <property type="molecule type" value="Genomic_DNA"/>
</dbReference>
<dbReference type="AlphaFoldDB" id="A0A1I0Z202"/>
<dbReference type="SMART" id="SM01217">
    <property type="entry name" value="Fn3_like"/>
    <property type="match status" value="1"/>
</dbReference>
<organism evidence="6 7">
    <name type="scientific">Cellulomonas marina</name>
    <dbReference type="NCBI Taxonomy" id="988821"/>
    <lineage>
        <taxon>Bacteria</taxon>
        <taxon>Bacillati</taxon>
        <taxon>Actinomycetota</taxon>
        <taxon>Actinomycetes</taxon>
        <taxon>Micrococcales</taxon>
        <taxon>Cellulomonadaceae</taxon>
        <taxon>Cellulomonas</taxon>
    </lineage>
</organism>
<comment type="similarity">
    <text evidence="1">Belongs to the glycosyl hydrolase 3 family.</text>
</comment>
<sequence>MAYPFGHGLSYTTFAYADLTTTVVVDGAQPQVRVSLTVTNTGARAGAEVVQVYVADEQASVFRPEQELKGFAKVALEPGASARVELELDARAFAFWHPVLRRWTVEPGTFAVLVGASSRDVRLRGTVELAAEPVVLPVGADSTAEQWLAHPVLGDRLRTALAGTGHGAMLDHPETGQMMRAIPMRRLARFPGSPVTEEWLEEAAAAVAS</sequence>
<reference evidence="6 7" key="1">
    <citation type="submission" date="2016-10" db="EMBL/GenBank/DDBJ databases">
        <authorList>
            <person name="de Groot N.N."/>
        </authorList>
    </citation>
    <scope>NUCLEOTIDE SEQUENCE [LARGE SCALE GENOMIC DNA]</scope>
    <source>
        <strain evidence="6 7">CGMCC 4.6945</strain>
    </source>
</reference>
<proteinExistence type="inferred from homology"/>
<evidence type="ECO:0000256" key="1">
    <source>
        <dbReference type="ARBA" id="ARBA00005336"/>
    </source>
</evidence>
<gene>
    <name evidence="6" type="ORF">SAMN05421867_10954</name>
</gene>
<protein>
    <recommendedName>
        <fullName evidence="4">Exo-alpha-(1-&gt;6)-L-arabinopyranosidase</fullName>
    </recommendedName>
</protein>
<evidence type="ECO:0000256" key="2">
    <source>
        <dbReference type="ARBA" id="ARBA00022801"/>
    </source>
</evidence>
<dbReference type="Proteomes" id="UP000199012">
    <property type="component" value="Unassembled WGS sequence"/>
</dbReference>
<dbReference type="RefSeq" id="WP_308439483.1">
    <property type="nucleotide sequence ID" value="NZ_BONM01000004.1"/>
</dbReference>
<dbReference type="Pfam" id="PF14310">
    <property type="entry name" value="Fn3-like"/>
    <property type="match status" value="1"/>
</dbReference>
<keyword evidence="2" id="KW-0378">Hydrolase</keyword>
<comment type="function">
    <text evidence="3">Catalyzes the hydrolysis of a non-reducing terminal alpha-L-arabinopyranosidic linkage in ginsenoside Rb2 (alpha-L-arabinopyranosyl-(1-&gt;6)-alpha-D-glucopyranosyl) to release alpha-D-glucopyranosyl (Rd). It is not able to hydrolyze alpha-L-arabinofuranosyl-(1-&gt;6)-alpha-D-glucopyranosyl (Rc).</text>
</comment>
<evidence type="ECO:0000313" key="6">
    <source>
        <dbReference type="EMBL" id="SFB18458.1"/>
    </source>
</evidence>
<evidence type="ECO:0000256" key="3">
    <source>
        <dbReference type="ARBA" id="ARBA00058905"/>
    </source>
</evidence>